<dbReference type="Gene3D" id="3.30.1150.10">
    <property type="match status" value="1"/>
</dbReference>
<feature type="domain" description="TonB C-terminal" evidence="12">
    <location>
        <begin position="111"/>
        <end position="208"/>
    </location>
</feature>
<proteinExistence type="inferred from homology"/>
<dbReference type="PANTHER" id="PTHR33446:SF14">
    <property type="entry name" value="PROTEIN TONB"/>
    <property type="match status" value="1"/>
</dbReference>
<sequence>MVRFLVSILLGVAVTFFLFVFMAFLISGGSKRNDNTADSVIIDIVSTPPKSNVQQRRRVPPPPPPPPKTPPKPQAPEPEMSNDNAGMTFNVPGVQLSGASAGMDAPGAGFGRDGEATPIVRIEPKYPIQAARDGKEGWVQLSFTINTLGGVEDVKVIKAQPKRVFDKEAKRALRKWKYKPKIVDGKPIMQPGMTVQLDFKMNQEGGAQ</sequence>
<comment type="function">
    <text evidence="10">Interacts with outer membrane receptor proteins that carry out high-affinity binding and energy dependent uptake into the periplasmic space of specific substrates. It could act to transduce energy from the cytoplasmic membrane to specific energy-requiring processes in the outer membrane, resulting in the release into the periplasm of ligands bound by these outer membrane proteins.</text>
</comment>
<reference evidence="14" key="1">
    <citation type="submission" date="2023-09" db="EMBL/GenBank/DDBJ databases">
        <authorList>
            <person name="Li S."/>
            <person name="Li X."/>
            <person name="Zhang C."/>
            <person name="Zhao Z."/>
        </authorList>
    </citation>
    <scope>NUCLEOTIDE SEQUENCE [LARGE SCALE GENOMIC DNA]</scope>
    <source>
        <strain evidence="14">SQ345</strain>
    </source>
</reference>
<evidence type="ECO:0000256" key="5">
    <source>
        <dbReference type="ARBA" id="ARBA00022519"/>
    </source>
</evidence>
<evidence type="ECO:0000313" key="14">
    <source>
        <dbReference type="Proteomes" id="UP001248581"/>
    </source>
</evidence>
<evidence type="ECO:0000256" key="2">
    <source>
        <dbReference type="ARBA" id="ARBA00006555"/>
    </source>
</evidence>
<keyword evidence="4 10" id="KW-1003">Cell membrane</keyword>
<feature type="transmembrane region" description="Helical" evidence="10">
    <location>
        <begin position="6"/>
        <end position="26"/>
    </location>
</feature>
<comment type="similarity">
    <text evidence="2 10">Belongs to the TonB family.</text>
</comment>
<protein>
    <recommendedName>
        <fullName evidence="10">Protein TonB</fullName>
    </recommendedName>
</protein>
<dbReference type="PROSITE" id="PS52015">
    <property type="entry name" value="TONB_CTD"/>
    <property type="match status" value="1"/>
</dbReference>
<dbReference type="Pfam" id="PF03544">
    <property type="entry name" value="TonB_C"/>
    <property type="match status" value="1"/>
</dbReference>
<evidence type="ECO:0000256" key="9">
    <source>
        <dbReference type="ARBA" id="ARBA00023136"/>
    </source>
</evidence>
<evidence type="ECO:0000256" key="6">
    <source>
        <dbReference type="ARBA" id="ARBA00022692"/>
    </source>
</evidence>
<feature type="compositionally biased region" description="Pro residues" evidence="11">
    <location>
        <begin position="60"/>
        <end position="76"/>
    </location>
</feature>
<keyword evidence="6 10" id="KW-0812">Transmembrane</keyword>
<evidence type="ECO:0000256" key="7">
    <source>
        <dbReference type="ARBA" id="ARBA00022927"/>
    </source>
</evidence>
<evidence type="ECO:0000256" key="1">
    <source>
        <dbReference type="ARBA" id="ARBA00004383"/>
    </source>
</evidence>
<comment type="subcellular location">
    <subcellularLocation>
        <location evidence="1 10">Cell inner membrane</location>
        <topology evidence="1 10">Single-pass membrane protein</topology>
        <orientation evidence="1 10">Periplasmic side</orientation>
    </subcellularLocation>
</comment>
<dbReference type="SUPFAM" id="SSF74653">
    <property type="entry name" value="TolA/TonB C-terminal domain"/>
    <property type="match status" value="1"/>
</dbReference>
<keyword evidence="10" id="KW-0735">Signal-anchor</keyword>
<accession>A0ABY9TM74</accession>
<keyword evidence="14" id="KW-1185">Reference proteome</keyword>
<keyword evidence="8 10" id="KW-1133">Transmembrane helix</keyword>
<organism evidence="13 14">
    <name type="scientific">Thalassotalea nanhaiensis</name>
    <dbReference type="NCBI Taxonomy" id="3065648"/>
    <lineage>
        <taxon>Bacteria</taxon>
        <taxon>Pseudomonadati</taxon>
        <taxon>Pseudomonadota</taxon>
        <taxon>Gammaproteobacteria</taxon>
        <taxon>Alteromonadales</taxon>
        <taxon>Colwelliaceae</taxon>
        <taxon>Thalassotalea</taxon>
    </lineage>
</organism>
<evidence type="ECO:0000256" key="10">
    <source>
        <dbReference type="RuleBase" id="RU362123"/>
    </source>
</evidence>
<dbReference type="Proteomes" id="UP001248581">
    <property type="component" value="Chromosome"/>
</dbReference>
<dbReference type="RefSeq" id="WP_348388827.1">
    <property type="nucleotide sequence ID" value="NZ_CP134146.1"/>
</dbReference>
<name>A0ABY9TM74_9GAMM</name>
<dbReference type="EMBL" id="CP134146">
    <property type="protein sequence ID" value="WNC69684.1"/>
    <property type="molecule type" value="Genomic_DNA"/>
</dbReference>
<dbReference type="NCBIfam" id="TIGR01352">
    <property type="entry name" value="tonB_Cterm"/>
    <property type="match status" value="1"/>
</dbReference>
<feature type="region of interest" description="Disordered" evidence="11">
    <location>
        <begin position="46"/>
        <end position="91"/>
    </location>
</feature>
<evidence type="ECO:0000259" key="12">
    <source>
        <dbReference type="PROSITE" id="PS52015"/>
    </source>
</evidence>
<keyword evidence="3 10" id="KW-0813">Transport</keyword>
<keyword evidence="7 10" id="KW-0653">Protein transport</keyword>
<dbReference type="InterPro" id="IPR003538">
    <property type="entry name" value="TonB"/>
</dbReference>
<keyword evidence="9 10" id="KW-0472">Membrane</keyword>
<dbReference type="PANTHER" id="PTHR33446">
    <property type="entry name" value="PROTEIN TONB-RELATED"/>
    <property type="match status" value="1"/>
</dbReference>
<dbReference type="PRINTS" id="PR01374">
    <property type="entry name" value="TONBPROTEIN"/>
</dbReference>
<keyword evidence="5 10" id="KW-0997">Cell inner membrane</keyword>
<evidence type="ECO:0000256" key="3">
    <source>
        <dbReference type="ARBA" id="ARBA00022448"/>
    </source>
</evidence>
<gene>
    <name evidence="13" type="ORF">RI845_05935</name>
</gene>
<evidence type="ECO:0000256" key="11">
    <source>
        <dbReference type="SAM" id="MobiDB-lite"/>
    </source>
</evidence>
<dbReference type="InterPro" id="IPR051045">
    <property type="entry name" value="TonB-dependent_transducer"/>
</dbReference>
<evidence type="ECO:0000313" key="13">
    <source>
        <dbReference type="EMBL" id="WNC69684.1"/>
    </source>
</evidence>
<dbReference type="InterPro" id="IPR037682">
    <property type="entry name" value="TonB_C"/>
</dbReference>
<evidence type="ECO:0000256" key="4">
    <source>
        <dbReference type="ARBA" id="ARBA00022475"/>
    </source>
</evidence>
<dbReference type="InterPro" id="IPR006260">
    <property type="entry name" value="TonB/TolA_C"/>
</dbReference>
<evidence type="ECO:0000256" key="8">
    <source>
        <dbReference type="ARBA" id="ARBA00022989"/>
    </source>
</evidence>